<feature type="region of interest" description="Disordered" evidence="1">
    <location>
        <begin position="469"/>
        <end position="488"/>
    </location>
</feature>
<name>A0ABW7XHQ7_9MICO</name>
<organism evidence="2 3">
    <name type="scientific">Promicromonospora kroppenstedtii</name>
    <dbReference type="NCBI Taxonomy" id="440482"/>
    <lineage>
        <taxon>Bacteria</taxon>
        <taxon>Bacillati</taxon>
        <taxon>Actinomycetota</taxon>
        <taxon>Actinomycetes</taxon>
        <taxon>Micrococcales</taxon>
        <taxon>Promicromonosporaceae</taxon>
        <taxon>Promicromonospora</taxon>
    </lineage>
</organism>
<sequence length="488" mass="51902">MSNARVVRVAGPEDLLAYIPYRLGFEPVESVVVVSLTGPRQRVGLVARVDLADLRLRRPGDPAGPDGGATARWLTDHLVADGADRAVVVLYTASDATAPSGAARRAADVLRARIDRRLPGTEVWLVAPTGFRALDCPDPLCCPAEGRPLAVLKGSRVAAHMVLEGRTVAGTREERYTLRPAPDAARTQARRAAARWTDTYRRLRHRTRFPDGGGPLDVAVPDARPGGQSGAQPAWQPAWQTGWQTGPRRGASAAREAARSVARTTARRAARTGAASVVTRAEQAQRELADWGAQSLGLWRSAVRAVADAEPGHTVPLSPVDLGKIGAALADIPVRDAVLLSLVPGTEQTALRTARREADGDTDLATGAVMAQIVDPERGIPPDQDRTLPARRVLEAVVRHVPRNRRAPAYLLLALIAWWHGDGGLAVERVSDALGVDPDYRLALLLRSAVVGGVPPGWVRRERTLFHGGAGTVAEQGTSTEPGTVATG</sequence>
<evidence type="ECO:0000313" key="2">
    <source>
        <dbReference type="EMBL" id="MFI2487045.1"/>
    </source>
</evidence>
<evidence type="ECO:0000313" key="3">
    <source>
        <dbReference type="Proteomes" id="UP001611580"/>
    </source>
</evidence>
<accession>A0ABW7XHQ7</accession>
<dbReference type="InterPro" id="IPR025447">
    <property type="entry name" value="DUF4192"/>
</dbReference>
<dbReference type="EMBL" id="JBIRYI010000004">
    <property type="protein sequence ID" value="MFI2487045.1"/>
    <property type="molecule type" value="Genomic_DNA"/>
</dbReference>
<dbReference type="Proteomes" id="UP001611580">
    <property type="component" value="Unassembled WGS sequence"/>
</dbReference>
<protein>
    <submittedName>
        <fullName evidence="2">DUF4192 family protein</fullName>
    </submittedName>
</protein>
<proteinExistence type="predicted"/>
<dbReference type="RefSeq" id="WP_397403440.1">
    <property type="nucleotide sequence ID" value="NZ_JBIRYI010000004.1"/>
</dbReference>
<reference evidence="2 3" key="1">
    <citation type="submission" date="2024-10" db="EMBL/GenBank/DDBJ databases">
        <title>The Natural Products Discovery Center: Release of the First 8490 Sequenced Strains for Exploring Actinobacteria Biosynthetic Diversity.</title>
        <authorList>
            <person name="Kalkreuter E."/>
            <person name="Kautsar S.A."/>
            <person name="Yang D."/>
            <person name="Bader C.D."/>
            <person name="Teijaro C.N."/>
            <person name="Fluegel L."/>
            <person name="Davis C.M."/>
            <person name="Simpson J.R."/>
            <person name="Lauterbach L."/>
            <person name="Steele A.D."/>
            <person name="Gui C."/>
            <person name="Meng S."/>
            <person name="Li G."/>
            <person name="Viehrig K."/>
            <person name="Ye F."/>
            <person name="Su P."/>
            <person name="Kiefer A.F."/>
            <person name="Nichols A."/>
            <person name="Cepeda A.J."/>
            <person name="Yan W."/>
            <person name="Fan B."/>
            <person name="Jiang Y."/>
            <person name="Adhikari A."/>
            <person name="Zheng C.-J."/>
            <person name="Schuster L."/>
            <person name="Cowan T.M."/>
            <person name="Smanski M.J."/>
            <person name="Chevrette M.G."/>
            <person name="De Carvalho L.P.S."/>
            <person name="Shen B."/>
        </authorList>
    </citation>
    <scope>NUCLEOTIDE SEQUENCE [LARGE SCALE GENOMIC DNA]</scope>
    <source>
        <strain evidence="2 3">NPDC019481</strain>
    </source>
</reference>
<feature type="compositionally biased region" description="Polar residues" evidence="1">
    <location>
        <begin position="475"/>
        <end position="488"/>
    </location>
</feature>
<dbReference type="Pfam" id="PF13830">
    <property type="entry name" value="DUF4192"/>
    <property type="match status" value="2"/>
</dbReference>
<gene>
    <name evidence="2" type="ORF">ACH47X_09060</name>
</gene>
<keyword evidence="3" id="KW-1185">Reference proteome</keyword>
<comment type="caution">
    <text evidence="2">The sequence shown here is derived from an EMBL/GenBank/DDBJ whole genome shotgun (WGS) entry which is preliminary data.</text>
</comment>
<evidence type="ECO:0000256" key="1">
    <source>
        <dbReference type="SAM" id="MobiDB-lite"/>
    </source>
</evidence>